<keyword evidence="3" id="KW-0031">Aminopeptidase</keyword>
<dbReference type="InterPro" id="IPR045357">
    <property type="entry name" value="Aminopeptidase_N-like_N"/>
</dbReference>
<evidence type="ECO:0000256" key="7">
    <source>
        <dbReference type="ARBA" id="ARBA00022833"/>
    </source>
</evidence>
<keyword evidence="7" id="KW-0862">Zinc</keyword>
<evidence type="ECO:0000256" key="6">
    <source>
        <dbReference type="ARBA" id="ARBA00022801"/>
    </source>
</evidence>
<dbReference type="PANTHER" id="PTHR11533:SF299">
    <property type="entry name" value="AMINOPEPTIDASE"/>
    <property type="match status" value="1"/>
</dbReference>
<evidence type="ECO:0000256" key="5">
    <source>
        <dbReference type="ARBA" id="ARBA00022723"/>
    </source>
</evidence>
<feature type="domain" description="Aminopeptidase N-like N-terminal" evidence="11">
    <location>
        <begin position="52"/>
        <end position="241"/>
    </location>
</feature>
<evidence type="ECO:0000256" key="4">
    <source>
        <dbReference type="ARBA" id="ARBA00022670"/>
    </source>
</evidence>
<dbReference type="GO" id="GO:0005737">
    <property type="term" value="C:cytoplasm"/>
    <property type="evidence" value="ECO:0007669"/>
    <property type="project" value="TreeGrafter"/>
</dbReference>
<dbReference type="GO" id="GO:0016020">
    <property type="term" value="C:membrane"/>
    <property type="evidence" value="ECO:0007669"/>
    <property type="project" value="TreeGrafter"/>
</dbReference>
<dbReference type="InterPro" id="IPR014782">
    <property type="entry name" value="Peptidase_M1_dom"/>
</dbReference>
<dbReference type="GO" id="GO:0006508">
    <property type="term" value="P:proteolysis"/>
    <property type="evidence" value="ECO:0007669"/>
    <property type="project" value="UniProtKB-KW"/>
</dbReference>
<dbReference type="PANTHER" id="PTHR11533">
    <property type="entry name" value="PROTEASE M1 ZINC METALLOPROTEASE"/>
    <property type="match status" value="1"/>
</dbReference>
<reference evidence="12 13" key="1">
    <citation type="submission" date="2006-10" db="EMBL/GenBank/DDBJ databases">
        <title>The Genome Sequence of Batrachochytrium dendrobatidis JEL423.</title>
        <authorList>
            <consortium name="The Broad Institute Genome Sequencing Platform"/>
            <person name="Birren B."/>
            <person name="Lander E."/>
            <person name="Galagan J."/>
            <person name="Cuomo C."/>
            <person name="Devon K."/>
            <person name="Jaffe D."/>
            <person name="Butler J."/>
            <person name="Alvarez P."/>
            <person name="Gnerre S."/>
            <person name="Grabherr M."/>
            <person name="Kleber M."/>
            <person name="Mauceli E."/>
            <person name="Brockman W."/>
            <person name="Young S."/>
            <person name="LaButti K."/>
            <person name="Sykes S."/>
            <person name="DeCaprio D."/>
            <person name="Crawford M."/>
            <person name="Koehrsen M."/>
            <person name="Engels R."/>
            <person name="Montgomery P."/>
            <person name="Pearson M."/>
            <person name="Howarth C."/>
            <person name="Larson L."/>
            <person name="White J."/>
            <person name="O'Leary S."/>
            <person name="Kodira C."/>
            <person name="Zeng Q."/>
            <person name="Yandava C."/>
            <person name="Alvarado L."/>
            <person name="Longcore J."/>
            <person name="James T."/>
        </authorList>
    </citation>
    <scope>NUCLEOTIDE SEQUENCE [LARGE SCALE GENOMIC DNA]</scope>
    <source>
        <strain evidence="12 13">JEL423</strain>
    </source>
</reference>
<accession>A0A177W7P8</accession>
<name>A0A177W7P8_BATDL</name>
<dbReference type="SUPFAM" id="SSF55486">
    <property type="entry name" value="Metalloproteases ('zincins'), catalytic domain"/>
    <property type="match status" value="1"/>
</dbReference>
<comment type="similarity">
    <text evidence="2">Belongs to the peptidase M1 family.</text>
</comment>
<evidence type="ECO:0000256" key="1">
    <source>
        <dbReference type="ARBA" id="ARBA00001947"/>
    </source>
</evidence>
<dbReference type="FunFam" id="1.10.390.10:FF:000013">
    <property type="entry name" value="Aminopeptidase N"/>
    <property type="match status" value="1"/>
</dbReference>
<evidence type="ECO:0000256" key="8">
    <source>
        <dbReference type="ARBA" id="ARBA00023049"/>
    </source>
</evidence>
<dbReference type="GO" id="GO:0043171">
    <property type="term" value="P:peptide catabolic process"/>
    <property type="evidence" value="ECO:0007669"/>
    <property type="project" value="TreeGrafter"/>
</dbReference>
<dbReference type="eggNOG" id="KOG1046">
    <property type="taxonomic scope" value="Eukaryota"/>
</dbReference>
<evidence type="ECO:0000313" key="13">
    <source>
        <dbReference type="Proteomes" id="UP000077115"/>
    </source>
</evidence>
<dbReference type="InterPro" id="IPR001930">
    <property type="entry name" value="Peptidase_M1"/>
</dbReference>
<dbReference type="InterPro" id="IPR027268">
    <property type="entry name" value="Peptidase_M4/M1_CTD_sf"/>
</dbReference>
<evidence type="ECO:0000259" key="11">
    <source>
        <dbReference type="Pfam" id="PF17900"/>
    </source>
</evidence>
<dbReference type="GO" id="GO:0008270">
    <property type="term" value="F:zinc ion binding"/>
    <property type="evidence" value="ECO:0007669"/>
    <property type="project" value="InterPro"/>
</dbReference>
<evidence type="ECO:0000256" key="2">
    <source>
        <dbReference type="ARBA" id="ARBA00010136"/>
    </source>
</evidence>
<feature type="domain" description="Peptidase M1 membrane alanine aminopeptidase" evidence="10">
    <location>
        <begin position="281"/>
        <end position="487"/>
    </location>
</feature>
<keyword evidence="8" id="KW-0482">Metalloprotease</keyword>
<dbReference type="STRING" id="403673.A0A177W7P8"/>
<dbReference type="Pfam" id="PF01433">
    <property type="entry name" value="Peptidase_M1"/>
    <property type="match status" value="1"/>
</dbReference>
<evidence type="ECO:0000259" key="10">
    <source>
        <dbReference type="Pfam" id="PF01433"/>
    </source>
</evidence>
<evidence type="ECO:0000256" key="9">
    <source>
        <dbReference type="SAM" id="MobiDB-lite"/>
    </source>
</evidence>
<dbReference type="InterPro" id="IPR011989">
    <property type="entry name" value="ARM-like"/>
</dbReference>
<dbReference type="SUPFAM" id="SSF63737">
    <property type="entry name" value="Leukotriene A4 hydrolase N-terminal domain"/>
    <property type="match status" value="1"/>
</dbReference>
<dbReference type="InterPro" id="IPR050344">
    <property type="entry name" value="Peptidase_M1_aminopeptidases"/>
</dbReference>
<dbReference type="Pfam" id="PF17900">
    <property type="entry name" value="Peptidase_M1_N"/>
    <property type="match status" value="1"/>
</dbReference>
<feature type="region of interest" description="Disordered" evidence="9">
    <location>
        <begin position="890"/>
        <end position="921"/>
    </location>
</feature>
<dbReference type="EMBL" id="DS022300">
    <property type="protein sequence ID" value="OAJ36083.1"/>
    <property type="molecule type" value="Genomic_DNA"/>
</dbReference>
<dbReference type="Gene3D" id="1.25.10.10">
    <property type="entry name" value="Leucine-rich Repeat Variant"/>
    <property type="match status" value="1"/>
</dbReference>
<proteinExistence type="inferred from homology"/>
<dbReference type="InterPro" id="IPR016024">
    <property type="entry name" value="ARM-type_fold"/>
</dbReference>
<protein>
    <submittedName>
        <fullName evidence="12">Uncharacterized protein</fullName>
    </submittedName>
</protein>
<dbReference type="Gene3D" id="1.10.390.10">
    <property type="entry name" value="Neutral Protease Domain 2"/>
    <property type="match status" value="1"/>
</dbReference>
<dbReference type="GO" id="GO:0042277">
    <property type="term" value="F:peptide binding"/>
    <property type="evidence" value="ECO:0007669"/>
    <property type="project" value="TreeGrafter"/>
</dbReference>
<dbReference type="OrthoDB" id="79562at2759"/>
<dbReference type="SUPFAM" id="SSF48371">
    <property type="entry name" value="ARM repeat"/>
    <property type="match status" value="1"/>
</dbReference>
<sequence>MPNLSVGACCEHRAGFLGFAEASALAASSSDVGSFVPASCPNSYAPNLVIEPIHLDIALDFHLSKQTVHAVVTQTFANRHDANHQPGDKSLLKTIRLNAIGFIDLEVSEMEDHGLTHCYDNDTLSLAWAVPFGAQEERKVTFKYTIHKPISGLYFDVPNNAYSAFPNRVAHAITDHETERARYWLPLVDFPAARTTLSFALTAPQEYLAYANGAFQGELVNASNGTRTTRYALSTPCPSYLICVGVGDFVTVDDETVNGIPIKYIAPRGFSEKDLMRTFGRTPAMIRWLEKKLDYPFPWPKYYQICSKFIGGAMENISFVTWLDRYIQDEKLATEISHHIDGVNIHEMAHTYFGDLLVIRHFEHVWLKESWATYVECLWLEDNATQDEFRYEMWWKADRYIAETESYMRPIVNRQFDSSWRMFDGHTYPGGGCRLHVLRKHVGDDAFFKGVQNYLKQYSGKTVETDDFRKCIEAQSGINLVPFFDQWLYSKGYPALKGSFDFKPASVSDSGCSTVSITLEQTQVDVSAKIPFFNIVIDVEVVDTEDKIHTSQVVFNDSTQKKAFAVLSLGTNAKTKPKTIRFDPHGRILFTLDMNPGLDILAKTAADAGDVSNRIWAYRELIKMGSSAALRKVCASVATEKFYGVRIQVAAALAKAKTAASLELLAQVLTNEKDPKAMFFIAARCTARDLNLRNALRLFVERKDIGPRSKAEAFTALGAQRHPDDVQYLLSVAQDPNQIGMHSMIRSGVLRGLGEMRDPSVFAYLVSRTAAGIEPENSRTEVYTALSRVAPWQTQQFIRATIELFEEGLRDESVHVRFRCARGLVTLDSKSSAGAILGLQAGIDERDFTSIKALVKRLRETTGYGPGVSADKIKEFTSLAESLENRLKKMEEGERLREMREEMVKEAKQAEQDKEAAATKQ</sequence>
<keyword evidence="6" id="KW-0378">Hydrolase</keyword>
<reference evidence="12 13" key="2">
    <citation type="submission" date="2016-05" db="EMBL/GenBank/DDBJ databases">
        <title>Lineage-specific infection strategies underlie the spectrum of fungal disease in amphibians.</title>
        <authorList>
            <person name="Cuomo C.A."/>
            <person name="Farrer R.A."/>
            <person name="James T."/>
            <person name="Longcore J."/>
            <person name="Birren B."/>
        </authorList>
    </citation>
    <scope>NUCLEOTIDE SEQUENCE [LARGE SCALE GENOMIC DNA]</scope>
    <source>
        <strain evidence="12 13">JEL423</strain>
    </source>
</reference>
<keyword evidence="4" id="KW-0645">Protease</keyword>
<comment type="cofactor">
    <cofactor evidence="1">
        <name>Zn(2+)</name>
        <dbReference type="ChEBI" id="CHEBI:29105"/>
    </cofactor>
</comment>
<gene>
    <name evidence="12" type="ORF">BDEG_20295</name>
</gene>
<dbReference type="Proteomes" id="UP000077115">
    <property type="component" value="Unassembled WGS sequence"/>
</dbReference>
<organism evidence="12 13">
    <name type="scientific">Batrachochytrium dendrobatidis (strain JEL423)</name>
    <dbReference type="NCBI Taxonomy" id="403673"/>
    <lineage>
        <taxon>Eukaryota</taxon>
        <taxon>Fungi</taxon>
        <taxon>Fungi incertae sedis</taxon>
        <taxon>Chytridiomycota</taxon>
        <taxon>Chytridiomycota incertae sedis</taxon>
        <taxon>Chytridiomycetes</taxon>
        <taxon>Rhizophydiales</taxon>
        <taxon>Rhizophydiales incertae sedis</taxon>
        <taxon>Batrachochytrium</taxon>
    </lineage>
</organism>
<evidence type="ECO:0000313" key="12">
    <source>
        <dbReference type="EMBL" id="OAJ36083.1"/>
    </source>
</evidence>
<dbReference type="Gene3D" id="2.60.40.1730">
    <property type="entry name" value="tricorn interacting facor f3 domain"/>
    <property type="match status" value="1"/>
</dbReference>
<dbReference type="CDD" id="cd09603">
    <property type="entry name" value="M1_APN_like"/>
    <property type="match status" value="1"/>
</dbReference>
<dbReference type="PRINTS" id="PR00756">
    <property type="entry name" value="ALADIPTASE"/>
</dbReference>
<dbReference type="GO" id="GO:0005615">
    <property type="term" value="C:extracellular space"/>
    <property type="evidence" value="ECO:0007669"/>
    <property type="project" value="TreeGrafter"/>
</dbReference>
<dbReference type="InterPro" id="IPR042097">
    <property type="entry name" value="Aminopeptidase_N-like_N_sf"/>
</dbReference>
<dbReference type="AlphaFoldDB" id="A0A177W7P8"/>
<dbReference type="VEuPathDB" id="FungiDB:BDEG_20295"/>
<evidence type="ECO:0000256" key="3">
    <source>
        <dbReference type="ARBA" id="ARBA00022438"/>
    </source>
</evidence>
<keyword evidence="5" id="KW-0479">Metal-binding</keyword>
<dbReference type="GO" id="GO:0070006">
    <property type="term" value="F:metalloaminopeptidase activity"/>
    <property type="evidence" value="ECO:0007669"/>
    <property type="project" value="TreeGrafter"/>
</dbReference>